<dbReference type="GO" id="GO:0030515">
    <property type="term" value="F:snoRNA binding"/>
    <property type="evidence" value="ECO:0007669"/>
    <property type="project" value="TreeGrafter"/>
</dbReference>
<dbReference type="EMBL" id="MCGN01000011">
    <property type="protein sequence ID" value="ORY91296.1"/>
    <property type="molecule type" value="Genomic_DNA"/>
</dbReference>
<dbReference type="Gene3D" id="1.25.40.480">
    <property type="match status" value="1"/>
</dbReference>
<dbReference type="Pfam" id="PF05291">
    <property type="entry name" value="Bystin"/>
    <property type="match status" value="1"/>
</dbReference>
<evidence type="ECO:0000313" key="2">
    <source>
        <dbReference type="EMBL" id="ORY91296.1"/>
    </source>
</evidence>
<dbReference type="OMA" id="WEEILAM"/>
<dbReference type="OrthoDB" id="2192561at2759"/>
<organism evidence="2 3">
    <name type="scientific">Syncephalastrum racemosum</name>
    <name type="common">Filamentous fungus</name>
    <dbReference type="NCBI Taxonomy" id="13706"/>
    <lineage>
        <taxon>Eukaryota</taxon>
        <taxon>Fungi</taxon>
        <taxon>Fungi incertae sedis</taxon>
        <taxon>Mucoromycota</taxon>
        <taxon>Mucoromycotina</taxon>
        <taxon>Mucoromycetes</taxon>
        <taxon>Mucorales</taxon>
        <taxon>Syncephalastraceae</taxon>
        <taxon>Syncephalastrum</taxon>
    </lineage>
</organism>
<protein>
    <submittedName>
        <fullName evidence="2">Bystin</fullName>
    </submittedName>
</protein>
<evidence type="ECO:0000256" key="1">
    <source>
        <dbReference type="ARBA" id="ARBA00007114"/>
    </source>
</evidence>
<dbReference type="PANTHER" id="PTHR12821">
    <property type="entry name" value="BYSTIN"/>
    <property type="match status" value="1"/>
</dbReference>
<name>A0A1X2H1J5_SYNRA</name>
<dbReference type="InterPro" id="IPR007955">
    <property type="entry name" value="Bystin"/>
</dbReference>
<dbReference type="Proteomes" id="UP000242180">
    <property type="component" value="Unassembled WGS sequence"/>
</dbReference>
<dbReference type="GO" id="GO:0005737">
    <property type="term" value="C:cytoplasm"/>
    <property type="evidence" value="ECO:0007669"/>
    <property type="project" value="TreeGrafter"/>
</dbReference>
<comment type="caution">
    <text evidence="2">The sequence shown here is derived from an EMBL/GenBank/DDBJ whole genome shotgun (WGS) entry which is preliminary data.</text>
</comment>
<sequence length="293" mass="33479">MEELQSQYQPYRDLYQKLNGGQRDDGRYKKNGQEDPNWLSSVSNPNVLEAYTRLGEVLSTFKAGQILPKTFKIIPSLSNWEEILAMTRPEFWSPHATYEMTSLFVDHPRARQTQRGWGRFFSLVLLDRIRDDLSSPPIYLCLKKAATHCAKAFIKGFLVPLCESGTCTLQEAAAIGGILRSAKISAAHTALALVALAEIHDYTMPLSVFMGALLARRSPLPWRTIITLVHHFMRFERDTTRTLPLVWHQALLALVEHYEQDLVPEQKEELLHLVTHHHPSLPRVEELLTMARV</sequence>
<dbReference type="AlphaFoldDB" id="A0A1X2H1J5"/>
<proteinExistence type="inferred from homology"/>
<gene>
    <name evidence="2" type="ORF">BCR43DRAFT_103398</name>
</gene>
<dbReference type="GO" id="GO:0030688">
    <property type="term" value="C:preribosome, small subunit precursor"/>
    <property type="evidence" value="ECO:0007669"/>
    <property type="project" value="TreeGrafter"/>
</dbReference>
<dbReference type="STRING" id="13706.A0A1X2H1J5"/>
<dbReference type="GO" id="GO:0005730">
    <property type="term" value="C:nucleolus"/>
    <property type="evidence" value="ECO:0007669"/>
    <property type="project" value="TreeGrafter"/>
</dbReference>
<accession>A0A1X2H1J5</accession>
<evidence type="ECO:0000313" key="3">
    <source>
        <dbReference type="Proteomes" id="UP000242180"/>
    </source>
</evidence>
<keyword evidence="3" id="KW-1185">Reference proteome</keyword>
<dbReference type="PANTHER" id="PTHR12821:SF0">
    <property type="entry name" value="BYSTIN"/>
    <property type="match status" value="1"/>
</dbReference>
<dbReference type="InParanoid" id="A0A1X2H1J5"/>
<reference evidence="2 3" key="1">
    <citation type="submission" date="2016-07" db="EMBL/GenBank/DDBJ databases">
        <title>Pervasive Adenine N6-methylation of Active Genes in Fungi.</title>
        <authorList>
            <consortium name="DOE Joint Genome Institute"/>
            <person name="Mondo S.J."/>
            <person name="Dannebaum R.O."/>
            <person name="Kuo R.C."/>
            <person name="Labutti K."/>
            <person name="Haridas S."/>
            <person name="Kuo A."/>
            <person name="Salamov A."/>
            <person name="Ahrendt S.R."/>
            <person name="Lipzen A."/>
            <person name="Sullivan W."/>
            <person name="Andreopoulos W.B."/>
            <person name="Clum A."/>
            <person name="Lindquist E."/>
            <person name="Daum C."/>
            <person name="Ramamoorthy G.K."/>
            <person name="Gryganskyi A."/>
            <person name="Culley D."/>
            <person name="Magnuson J.K."/>
            <person name="James T.Y."/>
            <person name="O'Malley M.A."/>
            <person name="Stajich J.E."/>
            <person name="Spatafora J.W."/>
            <person name="Visel A."/>
            <person name="Grigoriev I.V."/>
        </authorList>
    </citation>
    <scope>NUCLEOTIDE SEQUENCE [LARGE SCALE GENOMIC DNA]</scope>
    <source>
        <strain evidence="2 3">NRRL 2496</strain>
    </source>
</reference>
<comment type="similarity">
    <text evidence="1">Belongs to the bystin family.</text>
</comment>
<dbReference type="GO" id="GO:0006364">
    <property type="term" value="P:rRNA processing"/>
    <property type="evidence" value="ECO:0007669"/>
    <property type="project" value="TreeGrafter"/>
</dbReference>